<evidence type="ECO:0000256" key="1">
    <source>
        <dbReference type="SAM" id="MobiDB-lite"/>
    </source>
</evidence>
<accession>A0A091E574</accession>
<keyword evidence="3" id="KW-1185">Reference proteome</keyword>
<reference evidence="2 3" key="1">
    <citation type="submission" date="2013-11" db="EMBL/GenBank/DDBJ databases">
        <title>The Damaraland mole rat (Fukomys damarensis) genome and evolution of African mole rats.</title>
        <authorList>
            <person name="Gladyshev V.N."/>
            <person name="Fang X."/>
        </authorList>
    </citation>
    <scope>NUCLEOTIDE SEQUENCE [LARGE SCALE GENOMIC DNA]</scope>
    <source>
        <tissue evidence="2">Liver</tissue>
    </source>
</reference>
<dbReference type="Proteomes" id="UP000028990">
    <property type="component" value="Unassembled WGS sequence"/>
</dbReference>
<evidence type="ECO:0000313" key="2">
    <source>
        <dbReference type="EMBL" id="KFO30206.1"/>
    </source>
</evidence>
<name>A0A091E574_FUKDA</name>
<dbReference type="AlphaFoldDB" id="A0A091E574"/>
<gene>
    <name evidence="2" type="ORF">H920_08401</name>
</gene>
<dbReference type="EMBL" id="KN122471">
    <property type="protein sequence ID" value="KFO30206.1"/>
    <property type="molecule type" value="Genomic_DNA"/>
</dbReference>
<evidence type="ECO:0000313" key="3">
    <source>
        <dbReference type="Proteomes" id="UP000028990"/>
    </source>
</evidence>
<proteinExistence type="predicted"/>
<feature type="region of interest" description="Disordered" evidence="1">
    <location>
        <begin position="164"/>
        <end position="187"/>
    </location>
</feature>
<feature type="compositionally biased region" description="Acidic residues" evidence="1">
    <location>
        <begin position="174"/>
        <end position="187"/>
    </location>
</feature>
<sequence length="187" mass="21018">MPTARMQGLPMALLPAVKLDHVHRQARDVPEQAAFSRRGHSLEKCEALQACQRQHKGRNGEAWLAKSSPGGGGWSLSRPHLGCEEQHGDKDDVAGFYREAWYYGLSPVSYCMHRNSTKIAGCRDADNADNCGHSFKDFSTQPMLATQLMILLFVQTRTAVQGDISLTKKKEKKEEDEEEEEEKKEKT</sequence>
<organism evidence="2 3">
    <name type="scientific">Fukomys damarensis</name>
    <name type="common">Damaraland mole rat</name>
    <name type="synonym">Cryptomys damarensis</name>
    <dbReference type="NCBI Taxonomy" id="885580"/>
    <lineage>
        <taxon>Eukaryota</taxon>
        <taxon>Metazoa</taxon>
        <taxon>Chordata</taxon>
        <taxon>Craniata</taxon>
        <taxon>Vertebrata</taxon>
        <taxon>Euteleostomi</taxon>
        <taxon>Mammalia</taxon>
        <taxon>Eutheria</taxon>
        <taxon>Euarchontoglires</taxon>
        <taxon>Glires</taxon>
        <taxon>Rodentia</taxon>
        <taxon>Hystricomorpha</taxon>
        <taxon>Bathyergidae</taxon>
        <taxon>Fukomys</taxon>
    </lineage>
</organism>
<protein>
    <submittedName>
        <fullName evidence="2">Uncharacterized protein</fullName>
    </submittedName>
</protein>